<dbReference type="EMBL" id="LXQA010019241">
    <property type="protein sequence ID" value="MCH90876.1"/>
    <property type="molecule type" value="Genomic_DNA"/>
</dbReference>
<feature type="non-terminal residue" evidence="1">
    <location>
        <position position="47"/>
    </location>
</feature>
<reference evidence="1 2" key="1">
    <citation type="journal article" date="2018" name="Front. Plant Sci.">
        <title>Red Clover (Trifolium pratense) and Zigzag Clover (T. medium) - A Picture of Genomic Similarities and Differences.</title>
        <authorList>
            <person name="Dluhosova J."/>
            <person name="Istvanek J."/>
            <person name="Nedelnik J."/>
            <person name="Repkova J."/>
        </authorList>
    </citation>
    <scope>NUCLEOTIDE SEQUENCE [LARGE SCALE GENOMIC DNA]</scope>
    <source>
        <strain evidence="2">cv. 10/8</strain>
        <tissue evidence="1">Leaf</tissue>
    </source>
</reference>
<evidence type="ECO:0000313" key="2">
    <source>
        <dbReference type="Proteomes" id="UP000265520"/>
    </source>
</evidence>
<evidence type="ECO:0000313" key="1">
    <source>
        <dbReference type="EMBL" id="MCH90876.1"/>
    </source>
</evidence>
<proteinExistence type="predicted"/>
<organism evidence="1 2">
    <name type="scientific">Trifolium medium</name>
    <dbReference type="NCBI Taxonomy" id="97028"/>
    <lineage>
        <taxon>Eukaryota</taxon>
        <taxon>Viridiplantae</taxon>
        <taxon>Streptophyta</taxon>
        <taxon>Embryophyta</taxon>
        <taxon>Tracheophyta</taxon>
        <taxon>Spermatophyta</taxon>
        <taxon>Magnoliopsida</taxon>
        <taxon>eudicotyledons</taxon>
        <taxon>Gunneridae</taxon>
        <taxon>Pentapetalae</taxon>
        <taxon>rosids</taxon>
        <taxon>fabids</taxon>
        <taxon>Fabales</taxon>
        <taxon>Fabaceae</taxon>
        <taxon>Papilionoideae</taxon>
        <taxon>50 kb inversion clade</taxon>
        <taxon>NPAAA clade</taxon>
        <taxon>Hologalegina</taxon>
        <taxon>IRL clade</taxon>
        <taxon>Trifolieae</taxon>
        <taxon>Trifolium</taxon>
    </lineage>
</organism>
<comment type="caution">
    <text evidence="1">The sequence shown here is derived from an EMBL/GenBank/DDBJ whole genome shotgun (WGS) entry which is preliminary data.</text>
</comment>
<gene>
    <name evidence="1" type="ORF">A2U01_0011799</name>
</gene>
<dbReference type="Proteomes" id="UP000265520">
    <property type="component" value="Unassembled WGS sequence"/>
</dbReference>
<sequence length="47" mass="5939">MGHWTENEWDWSLSLQWRRRLFAWEEELKGELISFLQQFRPKSEELD</sequence>
<keyword evidence="2" id="KW-1185">Reference proteome</keyword>
<protein>
    <submittedName>
        <fullName evidence="1">Uncharacterized protein</fullName>
    </submittedName>
</protein>
<accession>A0A392MTJ2</accession>
<dbReference type="AlphaFoldDB" id="A0A392MTJ2"/>
<name>A0A392MTJ2_9FABA</name>